<keyword evidence="2" id="KW-0540">Nuclease</keyword>
<dbReference type="NCBIfam" id="TIGR04183">
    <property type="entry name" value="Por_Secre_tail"/>
    <property type="match status" value="1"/>
</dbReference>
<keyword evidence="4 7" id="KW-0378">Hydrolase</keyword>
<dbReference type="SUPFAM" id="SSF54060">
    <property type="entry name" value="His-Me finger endonucleases"/>
    <property type="match status" value="1"/>
</dbReference>
<sequence length="606" mass="65335">MPSNSKKMKQIFYSLLISLLAVSVSAQAPANYYSTATGTGATLKTQLKNIITAGHNPGSYNGLWTAYQTTDRDYYYENDGTILDIYSENPTAADPYNYTVGANQCGNYNSEADCYNREHIVPQSLFNEASPMVSDVHFIRATDGYVNNMRGSLPFGKVGVTNYISNNGSKRGSSISPGYSGVVFEPIDEFKGDVARMIFYFVTRYETQLSGFSSGNMLGNSAYPGLQQWQLDQLLAWHTLDPVSPAEIGRNNASYQYQGNRNPYIDNPNYVNLVWGSPTTDTQAPTAPSNLIANNPTSSTISLSWTASTDNVGVTGYAIYVNGVLHSTVTTTTATVSNLNPSTTYSFYIIAKDAAGNSSAQSNIATETTLAGSGGGSGTCGTEDFSNIPASSSSYSTRTWTNNNINWTATDARTDETINGKAITLRIGSLTSSTISGGIQDLTIKTSLKYGTGPGVLNVEINGVQVGTIPYTATTNAITTTTLSNINVTGNIVIKITNPITVTNGPRVAIDDLSWTCYNSSLSTSEASKDKSQFTIYPNPVKNQELSVKGENIKNITKAEIYDLSGKMIRSIENPFNNSNTINLHGIVKGVYILKTERFSAKFIVE</sequence>
<dbReference type="Pfam" id="PF00041">
    <property type="entry name" value="fn3"/>
    <property type="match status" value="1"/>
</dbReference>
<accession>A0A4U8W7I6</accession>
<dbReference type="EMBL" id="LR215974">
    <property type="protein sequence ID" value="VFB02171.1"/>
    <property type="molecule type" value="Genomic_DNA"/>
</dbReference>
<dbReference type="CDD" id="cd00063">
    <property type="entry name" value="FN3"/>
    <property type="match status" value="1"/>
</dbReference>
<evidence type="ECO:0000256" key="4">
    <source>
        <dbReference type="ARBA" id="ARBA00022801"/>
    </source>
</evidence>
<evidence type="ECO:0000256" key="2">
    <source>
        <dbReference type="ARBA" id="ARBA00022722"/>
    </source>
</evidence>
<dbReference type="InterPro" id="IPR003961">
    <property type="entry name" value="FN3_dom"/>
</dbReference>
<feature type="domain" description="Fibronectin type-III" evidence="6">
    <location>
        <begin position="287"/>
        <end position="372"/>
    </location>
</feature>
<evidence type="ECO:0000256" key="3">
    <source>
        <dbReference type="ARBA" id="ARBA00022729"/>
    </source>
</evidence>
<dbReference type="GO" id="GO:0016787">
    <property type="term" value="F:hydrolase activity"/>
    <property type="evidence" value="ECO:0007669"/>
    <property type="project" value="UniProtKB-KW"/>
</dbReference>
<dbReference type="InterPro" id="IPR026444">
    <property type="entry name" value="Secre_tail"/>
</dbReference>
<evidence type="ECO:0000256" key="1">
    <source>
        <dbReference type="ARBA" id="ARBA00006429"/>
    </source>
</evidence>
<dbReference type="Pfam" id="PF04231">
    <property type="entry name" value="Endonuclease_1"/>
    <property type="match status" value="1"/>
</dbReference>
<dbReference type="InterPro" id="IPR007346">
    <property type="entry name" value="Endonuclease-I"/>
</dbReference>
<dbReference type="GO" id="GO:0004518">
    <property type="term" value="F:nuclease activity"/>
    <property type="evidence" value="ECO:0007669"/>
    <property type="project" value="UniProtKB-KW"/>
</dbReference>
<dbReference type="SUPFAM" id="SSF49265">
    <property type="entry name" value="Fibronectin type III"/>
    <property type="match status" value="1"/>
</dbReference>
<dbReference type="InterPro" id="IPR036116">
    <property type="entry name" value="FN3_sf"/>
</dbReference>
<feature type="chain" id="PRO_5020415586" evidence="5">
    <location>
        <begin position="29"/>
        <end position="606"/>
    </location>
</feature>
<evidence type="ECO:0000259" key="6">
    <source>
        <dbReference type="PROSITE" id="PS50853"/>
    </source>
</evidence>
<proteinExistence type="inferred from homology"/>
<keyword evidence="3 5" id="KW-0732">Signal</keyword>
<evidence type="ECO:0000256" key="5">
    <source>
        <dbReference type="SAM" id="SignalP"/>
    </source>
</evidence>
<gene>
    <name evidence="7" type="primary">bsn_1</name>
    <name evidence="7" type="ORF">NCTC12078_00144</name>
</gene>
<organism evidence="7 8">
    <name type="scientific">Chryseobacterium taihuense</name>
    <dbReference type="NCBI Taxonomy" id="1141221"/>
    <lineage>
        <taxon>Bacteria</taxon>
        <taxon>Pseudomonadati</taxon>
        <taxon>Bacteroidota</taxon>
        <taxon>Flavobacteriia</taxon>
        <taxon>Flavobacteriales</taxon>
        <taxon>Weeksellaceae</taxon>
        <taxon>Chryseobacterium group</taxon>
        <taxon>Chryseobacterium</taxon>
    </lineage>
</organism>
<dbReference type="PANTHER" id="PTHR33607:SF2">
    <property type="entry name" value="ENDONUCLEASE-1"/>
    <property type="match status" value="1"/>
</dbReference>
<dbReference type="Pfam" id="PF18962">
    <property type="entry name" value="Por_Secre_tail"/>
    <property type="match status" value="1"/>
</dbReference>
<dbReference type="PROSITE" id="PS50853">
    <property type="entry name" value="FN3"/>
    <property type="match status" value="1"/>
</dbReference>
<dbReference type="Gene3D" id="2.60.40.10">
    <property type="entry name" value="Immunoglobulins"/>
    <property type="match status" value="1"/>
</dbReference>
<reference evidence="7 8" key="1">
    <citation type="submission" date="2019-02" db="EMBL/GenBank/DDBJ databases">
        <authorList>
            <consortium name="Pathogen Informatics"/>
        </authorList>
    </citation>
    <scope>NUCLEOTIDE SEQUENCE [LARGE SCALE GENOMIC DNA]</scope>
    <source>
        <strain evidence="7 8">3012STDY6944375</strain>
    </source>
</reference>
<name>A0A4U8W7I6_9FLAO</name>
<protein>
    <submittedName>
        <fullName evidence="7">Extracellular ribonuclease</fullName>
        <ecNumber evidence="7">3.1.-.-</ecNumber>
    </submittedName>
</protein>
<dbReference type="InterPro" id="IPR013783">
    <property type="entry name" value="Ig-like_fold"/>
</dbReference>
<feature type="signal peptide" evidence="5">
    <location>
        <begin position="1"/>
        <end position="28"/>
    </location>
</feature>
<dbReference type="PANTHER" id="PTHR33607">
    <property type="entry name" value="ENDONUCLEASE-1"/>
    <property type="match status" value="1"/>
</dbReference>
<comment type="similarity">
    <text evidence="1">Belongs to the EndA/NucM nuclease family.</text>
</comment>
<dbReference type="SMART" id="SM00060">
    <property type="entry name" value="FN3"/>
    <property type="match status" value="1"/>
</dbReference>
<evidence type="ECO:0000313" key="7">
    <source>
        <dbReference type="EMBL" id="VFB02171.1"/>
    </source>
</evidence>
<dbReference type="Proteomes" id="UP000290013">
    <property type="component" value="Chromosome"/>
</dbReference>
<dbReference type="KEGG" id="ctai:NCTC12078_00144"/>
<evidence type="ECO:0000313" key="8">
    <source>
        <dbReference type="Proteomes" id="UP000290013"/>
    </source>
</evidence>
<dbReference type="AlphaFoldDB" id="A0A4U8W7I6"/>
<dbReference type="EC" id="3.1.-.-" evidence="7"/>
<dbReference type="InterPro" id="IPR044925">
    <property type="entry name" value="His-Me_finger_sf"/>
</dbReference>